<organism evidence="3 4">
    <name type="scientific">Halomarina halobia</name>
    <dbReference type="NCBI Taxonomy" id="3033386"/>
    <lineage>
        <taxon>Archaea</taxon>
        <taxon>Methanobacteriati</taxon>
        <taxon>Methanobacteriota</taxon>
        <taxon>Stenosarchaea group</taxon>
        <taxon>Halobacteria</taxon>
        <taxon>Halobacteriales</taxon>
        <taxon>Natronomonadaceae</taxon>
        <taxon>Halomarina</taxon>
    </lineage>
</organism>
<dbReference type="InterPro" id="IPR013762">
    <property type="entry name" value="Integrase-like_cat_sf"/>
</dbReference>
<keyword evidence="1" id="KW-0233">DNA recombination</keyword>
<evidence type="ECO:0000313" key="3">
    <source>
        <dbReference type="EMBL" id="MFC7316122.1"/>
    </source>
</evidence>
<dbReference type="InterPro" id="IPR011010">
    <property type="entry name" value="DNA_brk_join_enz"/>
</dbReference>
<dbReference type="RefSeq" id="WP_276305519.1">
    <property type="nucleotide sequence ID" value="NZ_CP119992.1"/>
</dbReference>
<gene>
    <name evidence="3" type="ORF">ACFQPE_04840</name>
</gene>
<accession>A0ABD6A7L2</accession>
<dbReference type="GeneID" id="79315104"/>
<protein>
    <submittedName>
        <fullName evidence="3">Iron-sulfur cluster assembly protein</fullName>
    </submittedName>
</protein>
<dbReference type="GO" id="GO:0006310">
    <property type="term" value="P:DNA recombination"/>
    <property type="evidence" value="ECO:0007669"/>
    <property type="project" value="UniProtKB-KW"/>
</dbReference>
<dbReference type="PANTHER" id="PTHR42831">
    <property type="entry name" value="FE-S PROTEIN MATURATION AUXILIARY FACTOR YITW"/>
    <property type="match status" value="1"/>
</dbReference>
<comment type="caution">
    <text evidence="3">The sequence shown here is derived from an EMBL/GenBank/DDBJ whole genome shotgun (WGS) entry which is preliminary data.</text>
</comment>
<dbReference type="InterPro" id="IPR052339">
    <property type="entry name" value="Fe-S_Maturation_MIP18"/>
</dbReference>
<reference evidence="3 4" key="1">
    <citation type="journal article" date="2019" name="Int. J. Syst. Evol. Microbiol.">
        <title>The Global Catalogue of Microorganisms (GCM) 10K type strain sequencing project: providing services to taxonomists for standard genome sequencing and annotation.</title>
        <authorList>
            <consortium name="The Broad Institute Genomics Platform"/>
            <consortium name="The Broad Institute Genome Sequencing Center for Infectious Disease"/>
            <person name="Wu L."/>
            <person name="Ma J."/>
        </authorList>
    </citation>
    <scope>NUCLEOTIDE SEQUENCE [LARGE SCALE GENOMIC DNA]</scope>
    <source>
        <strain evidence="3 4">PSR21</strain>
    </source>
</reference>
<evidence type="ECO:0000313" key="4">
    <source>
        <dbReference type="Proteomes" id="UP001596547"/>
    </source>
</evidence>
<keyword evidence="4" id="KW-1185">Reference proteome</keyword>
<proteinExistence type="predicted"/>
<dbReference type="EMBL" id="JBHTBF010000001">
    <property type="protein sequence ID" value="MFC7316122.1"/>
    <property type="molecule type" value="Genomic_DNA"/>
</dbReference>
<dbReference type="AlphaFoldDB" id="A0ABD6A7L2"/>
<evidence type="ECO:0000256" key="1">
    <source>
        <dbReference type="ARBA" id="ARBA00023172"/>
    </source>
</evidence>
<dbReference type="SUPFAM" id="SSF117916">
    <property type="entry name" value="Fe-S cluster assembly (FSCA) domain-like"/>
    <property type="match status" value="1"/>
</dbReference>
<evidence type="ECO:0000259" key="2">
    <source>
        <dbReference type="Pfam" id="PF01883"/>
    </source>
</evidence>
<sequence>MSGRASAVTRTAVLDRLDRVTDPELDRSIVELEYVERVEVDPPRVSVRMALPTAWCSPAFAWMMASDAREETLALDGVEAVRVELVDHMHEREITEGVNADRDFEAVFEDATEGVEAVRAVLDDKARLARQYRAVEALLDAGVRPAQVARLRRRDVTLDAEPDRASVDLDGDALVVFVPREPLARYVEKATDAGIAEGPDDRLFATPDGDPFTVDSFDLVHRRARLARTNMTGQGTVCDGLRRARYGSGGGVAETDD</sequence>
<dbReference type="Pfam" id="PF01883">
    <property type="entry name" value="FeS_assembly_P"/>
    <property type="match status" value="1"/>
</dbReference>
<dbReference type="PANTHER" id="PTHR42831:SF1">
    <property type="entry name" value="FE-S PROTEIN MATURATION AUXILIARY FACTOR YITW"/>
    <property type="match status" value="1"/>
</dbReference>
<dbReference type="Gene3D" id="1.10.443.10">
    <property type="entry name" value="Intergrase catalytic core"/>
    <property type="match status" value="1"/>
</dbReference>
<dbReference type="InterPro" id="IPR002744">
    <property type="entry name" value="MIP18-like"/>
</dbReference>
<dbReference type="SUPFAM" id="SSF56349">
    <property type="entry name" value="DNA breaking-rejoining enzymes"/>
    <property type="match status" value="1"/>
</dbReference>
<dbReference type="Proteomes" id="UP001596547">
    <property type="component" value="Unassembled WGS sequence"/>
</dbReference>
<feature type="domain" description="MIP18 family-like" evidence="2">
    <location>
        <begin position="11"/>
        <end position="83"/>
    </location>
</feature>
<dbReference type="Gene3D" id="3.30.300.130">
    <property type="entry name" value="Fe-S cluster assembly (FSCA)"/>
    <property type="match status" value="1"/>
</dbReference>
<dbReference type="InterPro" id="IPR034904">
    <property type="entry name" value="FSCA_dom_sf"/>
</dbReference>
<name>A0ABD6A7L2_9EURY</name>